<dbReference type="PROSITE" id="PS51257">
    <property type="entry name" value="PROKAR_LIPOPROTEIN"/>
    <property type="match status" value="1"/>
</dbReference>
<gene>
    <name evidence="3" type="ORF">F4553_003213</name>
</gene>
<evidence type="ECO:0000313" key="4">
    <source>
        <dbReference type="Proteomes" id="UP000587527"/>
    </source>
</evidence>
<protein>
    <submittedName>
        <fullName evidence="3">Uncharacterized protein</fullName>
    </submittedName>
</protein>
<reference evidence="3 4" key="1">
    <citation type="submission" date="2020-08" db="EMBL/GenBank/DDBJ databases">
        <title>Sequencing the genomes of 1000 actinobacteria strains.</title>
        <authorList>
            <person name="Klenk H.-P."/>
        </authorList>
    </citation>
    <scope>NUCLEOTIDE SEQUENCE [LARGE SCALE GENOMIC DNA]</scope>
    <source>
        <strain evidence="3 4">DSM 45362</strain>
    </source>
</reference>
<dbReference type="AlphaFoldDB" id="A0A841BNJ1"/>
<keyword evidence="4" id="KW-1185">Reference proteome</keyword>
<name>A0A841BNJ1_9ACTN</name>
<feature type="region of interest" description="Disordered" evidence="1">
    <location>
        <begin position="28"/>
        <end position="56"/>
    </location>
</feature>
<dbReference type="EMBL" id="JACHMN010000002">
    <property type="protein sequence ID" value="MBB5869834.1"/>
    <property type="molecule type" value="Genomic_DNA"/>
</dbReference>
<dbReference type="Proteomes" id="UP000587527">
    <property type="component" value="Unassembled WGS sequence"/>
</dbReference>
<evidence type="ECO:0000256" key="1">
    <source>
        <dbReference type="SAM" id="MobiDB-lite"/>
    </source>
</evidence>
<feature type="chain" id="PRO_5039688361" evidence="2">
    <location>
        <begin position="25"/>
        <end position="194"/>
    </location>
</feature>
<dbReference type="RefSeq" id="WP_184836762.1">
    <property type="nucleotide sequence ID" value="NZ_JACHMN010000002.1"/>
</dbReference>
<accession>A0A841BNJ1</accession>
<feature type="compositionally biased region" description="Low complexity" evidence="1">
    <location>
        <begin position="28"/>
        <end position="53"/>
    </location>
</feature>
<sequence length="194" mass="19367">MFKHGSRRIGVAVLALAAAGALSACDPAADPAPAASTPPSAASTASPAKTSTPQVLGPDGYGALKLGMTPAQADATGLAAPFTGISDGCGRVSHLIGSPTADGTAGSVYHSGKLGVAAIYAVPGVKTPEGVQLGTTFAELKKAYPSWKAVDGDTEDGRGYVKVPGSTNANYRIVVSGGTVSELDIQFVNQDCYE</sequence>
<feature type="signal peptide" evidence="2">
    <location>
        <begin position="1"/>
        <end position="24"/>
    </location>
</feature>
<comment type="caution">
    <text evidence="3">The sequence shown here is derived from an EMBL/GenBank/DDBJ whole genome shotgun (WGS) entry which is preliminary data.</text>
</comment>
<organism evidence="3 4">
    <name type="scientific">Allocatelliglobosispora scoriae</name>
    <dbReference type="NCBI Taxonomy" id="643052"/>
    <lineage>
        <taxon>Bacteria</taxon>
        <taxon>Bacillati</taxon>
        <taxon>Actinomycetota</taxon>
        <taxon>Actinomycetes</taxon>
        <taxon>Micromonosporales</taxon>
        <taxon>Micromonosporaceae</taxon>
        <taxon>Allocatelliglobosispora</taxon>
    </lineage>
</organism>
<keyword evidence="2" id="KW-0732">Signal</keyword>
<evidence type="ECO:0000256" key="2">
    <source>
        <dbReference type="SAM" id="SignalP"/>
    </source>
</evidence>
<evidence type="ECO:0000313" key="3">
    <source>
        <dbReference type="EMBL" id="MBB5869834.1"/>
    </source>
</evidence>
<proteinExistence type="predicted"/>